<dbReference type="AlphaFoldDB" id="A0A4Z1E8A7"/>
<proteinExistence type="predicted"/>
<accession>A0A4Z1E8A7</accession>
<evidence type="ECO:0000313" key="2">
    <source>
        <dbReference type="Proteomes" id="UP000297777"/>
    </source>
</evidence>
<reference evidence="1 2" key="1">
    <citation type="submission" date="2017-12" db="EMBL/GenBank/DDBJ databases">
        <title>Comparative genomics of Botrytis spp.</title>
        <authorList>
            <person name="Valero-Jimenez C.A."/>
            <person name="Tapia P."/>
            <person name="Veloso J."/>
            <person name="Silva-Moreno E."/>
            <person name="Staats M."/>
            <person name="Valdes J.H."/>
            <person name="Van Kan J.A.L."/>
        </authorList>
    </citation>
    <scope>NUCLEOTIDE SEQUENCE [LARGE SCALE GENOMIC DNA]</scope>
    <source>
        <strain evidence="1 2">Bt9001</strain>
    </source>
</reference>
<protein>
    <submittedName>
        <fullName evidence="1">Uncharacterized protein</fullName>
    </submittedName>
</protein>
<gene>
    <name evidence="1" type="ORF">BTUL_0583g00010</name>
</gene>
<name>A0A4Z1E8A7_9HELO</name>
<organism evidence="1 2">
    <name type="scientific">Botrytis tulipae</name>
    <dbReference type="NCBI Taxonomy" id="87230"/>
    <lineage>
        <taxon>Eukaryota</taxon>
        <taxon>Fungi</taxon>
        <taxon>Dikarya</taxon>
        <taxon>Ascomycota</taxon>
        <taxon>Pezizomycotina</taxon>
        <taxon>Leotiomycetes</taxon>
        <taxon>Helotiales</taxon>
        <taxon>Sclerotiniaceae</taxon>
        <taxon>Botrytis</taxon>
    </lineage>
</organism>
<dbReference type="EMBL" id="PQXH01000577">
    <property type="protein sequence ID" value="TGO06773.1"/>
    <property type="molecule type" value="Genomic_DNA"/>
</dbReference>
<dbReference type="Proteomes" id="UP000297777">
    <property type="component" value="Unassembled WGS sequence"/>
</dbReference>
<keyword evidence="2" id="KW-1185">Reference proteome</keyword>
<dbReference type="OrthoDB" id="299997at2759"/>
<evidence type="ECO:0000313" key="1">
    <source>
        <dbReference type="EMBL" id="TGO06773.1"/>
    </source>
</evidence>
<sequence length="115" mass="12505">MTSNHTLGAIPRHRSNDALSAVVTAPGIDPNTVAALDAELEASLEWINHPAVFGRDSRKAVLQAIGVISSQRGYTFRTTVESLWAGRVSGIKRMTDRSREWREEGGGEVGIMEES</sequence>
<comment type="caution">
    <text evidence="1">The sequence shown here is derived from an EMBL/GenBank/DDBJ whole genome shotgun (WGS) entry which is preliminary data.</text>
</comment>